<name>A0A2P2MGX3_RHIMU</name>
<organism evidence="1">
    <name type="scientific">Rhizophora mucronata</name>
    <name type="common">Asiatic mangrove</name>
    <dbReference type="NCBI Taxonomy" id="61149"/>
    <lineage>
        <taxon>Eukaryota</taxon>
        <taxon>Viridiplantae</taxon>
        <taxon>Streptophyta</taxon>
        <taxon>Embryophyta</taxon>
        <taxon>Tracheophyta</taxon>
        <taxon>Spermatophyta</taxon>
        <taxon>Magnoliopsida</taxon>
        <taxon>eudicotyledons</taxon>
        <taxon>Gunneridae</taxon>
        <taxon>Pentapetalae</taxon>
        <taxon>rosids</taxon>
        <taxon>fabids</taxon>
        <taxon>Malpighiales</taxon>
        <taxon>Rhizophoraceae</taxon>
        <taxon>Rhizophora</taxon>
    </lineage>
</organism>
<evidence type="ECO:0000313" key="1">
    <source>
        <dbReference type="EMBL" id="MBX29483.1"/>
    </source>
</evidence>
<protein>
    <submittedName>
        <fullName evidence="1">Uncharacterized protein</fullName>
    </submittedName>
</protein>
<reference evidence="1" key="1">
    <citation type="submission" date="2018-02" db="EMBL/GenBank/DDBJ databases">
        <title>Rhizophora mucronata_Transcriptome.</title>
        <authorList>
            <person name="Meera S.P."/>
            <person name="Sreeshan A."/>
            <person name="Augustine A."/>
        </authorList>
    </citation>
    <scope>NUCLEOTIDE SEQUENCE</scope>
    <source>
        <tissue evidence="1">Leaf</tissue>
    </source>
</reference>
<sequence length="26" mass="2827">MGDATNLLLLLPSSLPFSSWNRSLGH</sequence>
<dbReference type="AlphaFoldDB" id="A0A2P2MGX3"/>
<proteinExistence type="predicted"/>
<dbReference type="EMBL" id="GGEC01048999">
    <property type="protein sequence ID" value="MBX29483.1"/>
    <property type="molecule type" value="Transcribed_RNA"/>
</dbReference>
<accession>A0A2P2MGX3</accession>